<dbReference type="AlphaFoldDB" id="A0A919S4N2"/>
<feature type="transmembrane region" description="Helical" evidence="1">
    <location>
        <begin position="52"/>
        <end position="73"/>
    </location>
</feature>
<evidence type="ECO:0000313" key="3">
    <source>
        <dbReference type="Proteomes" id="UP000681340"/>
    </source>
</evidence>
<keyword evidence="1" id="KW-1133">Transmembrane helix</keyword>
<dbReference type="EMBL" id="BOQL01000006">
    <property type="protein sequence ID" value="GIM63764.1"/>
    <property type="molecule type" value="Genomic_DNA"/>
</dbReference>
<feature type="transmembrane region" description="Helical" evidence="1">
    <location>
        <begin position="79"/>
        <end position="106"/>
    </location>
</feature>
<name>A0A919S4N2_9ACTN</name>
<reference evidence="2" key="1">
    <citation type="submission" date="2021-03" db="EMBL/GenBank/DDBJ databases">
        <title>Whole genome shotgun sequence of Actinoplanes auranticolor NBRC 12245.</title>
        <authorList>
            <person name="Komaki H."/>
            <person name="Tamura T."/>
        </authorList>
    </citation>
    <scope>NUCLEOTIDE SEQUENCE</scope>
    <source>
        <strain evidence="2">NBRC 12245</strain>
    </source>
</reference>
<feature type="transmembrane region" description="Helical" evidence="1">
    <location>
        <begin position="15"/>
        <end position="40"/>
    </location>
</feature>
<dbReference type="Proteomes" id="UP000681340">
    <property type="component" value="Unassembled WGS sequence"/>
</dbReference>
<dbReference type="RefSeq" id="WP_212986761.1">
    <property type="nucleotide sequence ID" value="NZ_BAABEA010000051.1"/>
</dbReference>
<keyword evidence="3" id="KW-1185">Reference proteome</keyword>
<gene>
    <name evidence="2" type="ORF">Aau02nite_06160</name>
</gene>
<keyword evidence="1" id="KW-0812">Transmembrane</keyword>
<protein>
    <submittedName>
        <fullName evidence="2">Uncharacterized protein</fullName>
    </submittedName>
</protein>
<accession>A0A919S4N2</accession>
<proteinExistence type="predicted"/>
<organism evidence="2 3">
    <name type="scientific">Actinoplanes auranticolor</name>
    <dbReference type="NCBI Taxonomy" id="47988"/>
    <lineage>
        <taxon>Bacteria</taxon>
        <taxon>Bacillati</taxon>
        <taxon>Actinomycetota</taxon>
        <taxon>Actinomycetes</taxon>
        <taxon>Micromonosporales</taxon>
        <taxon>Micromonosporaceae</taxon>
        <taxon>Actinoplanes</taxon>
    </lineage>
</organism>
<sequence>MMPPPPPQRPIRAGAVWAGIGFAVLGHLLLAGLLAAALWGTRSAFDQEIIGGGLLGQLVLFVAVVTAGTVLIVKGDRGIGIGLFIGWAAGLIVLPLIGFGLCVAMISAQ</sequence>
<evidence type="ECO:0000313" key="2">
    <source>
        <dbReference type="EMBL" id="GIM63764.1"/>
    </source>
</evidence>
<comment type="caution">
    <text evidence="2">The sequence shown here is derived from an EMBL/GenBank/DDBJ whole genome shotgun (WGS) entry which is preliminary data.</text>
</comment>
<keyword evidence="1" id="KW-0472">Membrane</keyword>
<evidence type="ECO:0000256" key="1">
    <source>
        <dbReference type="SAM" id="Phobius"/>
    </source>
</evidence>